<dbReference type="EMBL" id="CP021330">
    <property type="protein sequence ID" value="AVX05685.1"/>
    <property type="molecule type" value="Genomic_DNA"/>
</dbReference>
<sequence length="167" mass="18539">MGTYNYLIEGISCTGKTSVCQLLAQRGYHALNGDNVFAYCGDPATGAPLSSGGHHTHIWDVAQVEELVRGQQHRATFFCGGSRNFEKFIHHFDKVFVLEIDLETLNQRLAKRPADDWGGRESEREMVRQLHASGGDVPKNGIHIDATQPLEQVVDEILTQCGLPQHL</sequence>
<dbReference type="RefSeq" id="WP_117396490.1">
    <property type="nucleotide sequence ID" value="NZ_CP021330.1"/>
</dbReference>
<dbReference type="STRING" id="1122213.GCA_000423365_00872"/>
<keyword evidence="2" id="KW-1185">Reference proteome</keyword>
<evidence type="ECO:0008006" key="3">
    <source>
        <dbReference type="Google" id="ProtNLM"/>
    </source>
</evidence>
<name>A0A2R4MI31_9HYPH</name>
<evidence type="ECO:0000313" key="2">
    <source>
        <dbReference type="Proteomes" id="UP000258927"/>
    </source>
</evidence>
<dbReference type="Pfam" id="PF13238">
    <property type="entry name" value="AAA_18"/>
    <property type="match status" value="1"/>
</dbReference>
<reference evidence="1 2" key="1">
    <citation type="submission" date="2017-05" db="EMBL/GenBank/DDBJ databases">
        <title>Genome Analysis of Maritalea myrionectae HL2708#5.</title>
        <authorList>
            <consortium name="Cotde Inc.-PKNU"/>
            <person name="Jang D."/>
            <person name="Oh H.-M."/>
        </authorList>
    </citation>
    <scope>NUCLEOTIDE SEQUENCE [LARGE SCALE GENOMIC DNA]</scope>
    <source>
        <strain evidence="1 2">HL2708#5</strain>
    </source>
</reference>
<dbReference type="KEGG" id="mmyr:MXMO3_03179"/>
<dbReference type="Gene3D" id="3.40.50.300">
    <property type="entry name" value="P-loop containing nucleotide triphosphate hydrolases"/>
    <property type="match status" value="1"/>
</dbReference>
<dbReference type="InterPro" id="IPR027417">
    <property type="entry name" value="P-loop_NTPase"/>
</dbReference>
<protein>
    <recommendedName>
        <fullName evidence="3">Nucleoside kinase</fullName>
    </recommendedName>
</protein>
<dbReference type="SUPFAM" id="SSF52540">
    <property type="entry name" value="P-loop containing nucleoside triphosphate hydrolases"/>
    <property type="match status" value="1"/>
</dbReference>
<accession>A0A2R4MI31</accession>
<dbReference type="Proteomes" id="UP000258927">
    <property type="component" value="Chromosome"/>
</dbReference>
<organism evidence="1 2">
    <name type="scientific">Maritalea myrionectae</name>
    <dbReference type="NCBI Taxonomy" id="454601"/>
    <lineage>
        <taxon>Bacteria</taxon>
        <taxon>Pseudomonadati</taxon>
        <taxon>Pseudomonadota</taxon>
        <taxon>Alphaproteobacteria</taxon>
        <taxon>Hyphomicrobiales</taxon>
        <taxon>Devosiaceae</taxon>
        <taxon>Maritalea</taxon>
    </lineage>
</organism>
<dbReference type="AlphaFoldDB" id="A0A2R4MI31"/>
<evidence type="ECO:0000313" key="1">
    <source>
        <dbReference type="EMBL" id="AVX05685.1"/>
    </source>
</evidence>
<proteinExistence type="predicted"/>
<gene>
    <name evidence="1" type="ORF">MXMO3_03179</name>
</gene>